<reference evidence="1 2" key="1">
    <citation type="submission" date="2020-04" db="EMBL/GenBank/DDBJ databases">
        <title>Complete genome of a Psychrophilic, Marine, Gas Vacuolate Bacterium Polaromonas vacuolata KCTC 22033T.</title>
        <authorList>
            <person name="Hwang K."/>
            <person name="Kim K.M."/>
        </authorList>
    </citation>
    <scope>NUCLEOTIDE SEQUENCE [LARGE SCALE GENOMIC DNA]</scope>
    <source>
        <strain evidence="1 2">KCTC 22033</strain>
    </source>
</reference>
<dbReference type="EMBL" id="CP051461">
    <property type="protein sequence ID" value="QJC57983.1"/>
    <property type="molecule type" value="Genomic_DNA"/>
</dbReference>
<keyword evidence="2" id="KW-1185">Reference proteome</keyword>
<evidence type="ECO:0000313" key="2">
    <source>
        <dbReference type="Proteomes" id="UP000502041"/>
    </source>
</evidence>
<name>A0A6H2HDW1_9BURK</name>
<dbReference type="KEGG" id="pvac:HC248_03315"/>
<dbReference type="Proteomes" id="UP000502041">
    <property type="component" value="Chromosome"/>
</dbReference>
<sequence>MRYFSTPLSTGLIEAFNLAYINSQKTISSCNTLLNFVLHPSPSTGFSTDKNYSYGRTLELFINPSLDTRITLSLNTFKIRLVNKTSLLASLNNPTVTDNHRPINVFIFKTKKYFSSQADSSLKCNRMLIGL</sequence>
<protein>
    <submittedName>
        <fullName evidence="1">Uncharacterized protein</fullName>
    </submittedName>
</protein>
<dbReference type="AlphaFoldDB" id="A0A6H2HDW1"/>
<proteinExistence type="predicted"/>
<organism evidence="1 2">
    <name type="scientific">Polaromonas vacuolata</name>
    <dbReference type="NCBI Taxonomy" id="37448"/>
    <lineage>
        <taxon>Bacteria</taxon>
        <taxon>Pseudomonadati</taxon>
        <taxon>Pseudomonadota</taxon>
        <taxon>Betaproteobacteria</taxon>
        <taxon>Burkholderiales</taxon>
        <taxon>Comamonadaceae</taxon>
        <taxon>Polaromonas</taxon>
    </lineage>
</organism>
<evidence type="ECO:0000313" key="1">
    <source>
        <dbReference type="EMBL" id="QJC57983.1"/>
    </source>
</evidence>
<gene>
    <name evidence="1" type="ORF">HC248_03315</name>
</gene>
<accession>A0A6H2HDW1</accession>